<keyword evidence="4" id="KW-1185">Reference proteome</keyword>
<accession>A0A7M5WN04</accession>
<keyword evidence="2" id="KW-0472">Membrane</keyword>
<evidence type="ECO:0000256" key="2">
    <source>
        <dbReference type="SAM" id="Phobius"/>
    </source>
</evidence>
<protein>
    <submittedName>
        <fullName evidence="3">Uncharacterized protein</fullName>
    </submittedName>
</protein>
<dbReference type="OrthoDB" id="5963161at2759"/>
<evidence type="ECO:0000256" key="1">
    <source>
        <dbReference type="SAM" id="MobiDB-lite"/>
    </source>
</evidence>
<dbReference type="Proteomes" id="UP000594262">
    <property type="component" value="Unplaced"/>
</dbReference>
<evidence type="ECO:0000313" key="4">
    <source>
        <dbReference type="Proteomes" id="UP000594262"/>
    </source>
</evidence>
<dbReference type="EnsemblMetazoa" id="CLYHEMT012510.1">
    <property type="protein sequence ID" value="CLYHEMP012510.1"/>
    <property type="gene ID" value="CLYHEMG012510"/>
</dbReference>
<evidence type="ECO:0000313" key="3">
    <source>
        <dbReference type="EnsemblMetazoa" id="CLYHEMP012510.1"/>
    </source>
</evidence>
<dbReference type="RefSeq" id="XP_066920308.1">
    <property type="nucleotide sequence ID" value="XM_067064207.1"/>
</dbReference>
<feature type="region of interest" description="Disordered" evidence="1">
    <location>
        <begin position="198"/>
        <end position="228"/>
    </location>
</feature>
<organism evidence="3 4">
    <name type="scientific">Clytia hemisphaerica</name>
    <dbReference type="NCBI Taxonomy" id="252671"/>
    <lineage>
        <taxon>Eukaryota</taxon>
        <taxon>Metazoa</taxon>
        <taxon>Cnidaria</taxon>
        <taxon>Hydrozoa</taxon>
        <taxon>Hydroidolina</taxon>
        <taxon>Leptothecata</taxon>
        <taxon>Obeliida</taxon>
        <taxon>Clytiidae</taxon>
        <taxon>Clytia</taxon>
    </lineage>
</organism>
<keyword evidence="2" id="KW-0812">Transmembrane</keyword>
<sequence length="988" mass="113207">MMPENSHGGHLNAQVPTNTGMFKPTFSSNHLNQPNVSDFETEQYQSTPQHQNCVTQANRQNYEIGNGQPFTNAPLDNGYQNCIHNFDFNGNVFSNQQEQQQQQQQQDYTIQSNMQQDNYGTSNEYNQINSLDPQFIDPQFIAQTFGISGNANHQSNTQQNSFNNFNNPDMQNSTNTENLNYFSHQTNHQIDNTDMQNSTNTENSNYFSQQTSHQIDNPNMQNSTNTENLNYSSQQTSHQIDNTDMQNSTNTENSNYFSQQTSHQIDNPNMQNSTNTENSNYFSQQTSHQIDNTDMQNSTNTENSNYFSQQTSHQIDNTDMQNSTNTENLNCFSHQTSHQIDNPNMQNLPNTENSNYSSQQIIQYKDNISSQNSSPGFEDILDILDMETSDESEKTSPEQTNHLSPSKPPDFTIEEDVFPRSPVKSQVRKTVDKNIDSRQKPKAENVVLNLVFDGPPHELDWVTEIKVFVHNNKRSKKAQIYIERTDRMKKVEHNKIKLTFDLNNLVEPEDQIYELTTSRKKDSKKFHFSIEVHYNCFEKPTIKETNSFTLFGSEKAKKNAEKPKTKKRKVNEPIGQCIPNQHEFDNSHHYERLPDEEPNDHIGNEKTANFAKLIVQDLEAQNLHVKGSLNVDGKADIGYHFELGDDEEDFEEGEVVGLVPRDSSINADNFEECNEQQLRAVKLTNETAKKAVLKGVVTESHYIAANKKDPSKRSIVLCMMGIVPVKVKGSVRPNETLYAAPNRPGLAISGYHLEASEQKEVSVIGVTFGSRKTSDENSVGLVEAGVSILQQASHHLVDSKFRFVDDQIKNTKKSMKRRRRFHYGCCAVFILLLALLCILFWQLYYPGTAYRHWKCKQGHTKPLQRARIIRYKSKKDQTVRITAHGIRFEFKDILRKIELSEEDSFQEPISGIVDGVDVGEARYYLGFYRCAYGDSFAYRKTSGGTQYTGPRMFAIDEKCENAFWLGPDSWVRYETPQAIQCDEKIHFP</sequence>
<feature type="transmembrane region" description="Helical" evidence="2">
    <location>
        <begin position="821"/>
        <end position="844"/>
    </location>
</feature>
<proteinExistence type="predicted"/>
<dbReference type="AlphaFoldDB" id="A0A7M5WN04"/>
<feature type="region of interest" description="Disordered" evidence="1">
    <location>
        <begin position="388"/>
        <end position="410"/>
    </location>
</feature>
<feature type="compositionally biased region" description="Polar residues" evidence="1">
    <location>
        <begin position="14"/>
        <end position="35"/>
    </location>
</feature>
<reference evidence="3" key="1">
    <citation type="submission" date="2021-01" db="UniProtKB">
        <authorList>
            <consortium name="EnsemblMetazoa"/>
        </authorList>
    </citation>
    <scope>IDENTIFICATION</scope>
</reference>
<dbReference type="GeneID" id="136807616"/>
<keyword evidence="2" id="KW-1133">Transmembrane helix</keyword>
<name>A0A7M5WN04_9CNID</name>
<feature type="region of interest" description="Disordered" evidence="1">
    <location>
        <begin position="1"/>
        <end position="35"/>
    </location>
</feature>